<gene>
    <name evidence="1" type="ORF">HSX42_02900</name>
</gene>
<organism evidence="1 2">
    <name type="scientific">Geobacillus thermodenitrificans</name>
    <dbReference type="NCBI Taxonomy" id="33940"/>
    <lineage>
        <taxon>Bacteria</taxon>
        <taxon>Bacillati</taxon>
        <taxon>Bacillota</taxon>
        <taxon>Bacilli</taxon>
        <taxon>Bacillales</taxon>
        <taxon>Anoxybacillaceae</taxon>
        <taxon>Geobacillus</taxon>
    </lineage>
</organism>
<protein>
    <submittedName>
        <fullName evidence="1">YpzG family protein</fullName>
    </submittedName>
</protein>
<evidence type="ECO:0000313" key="2">
    <source>
        <dbReference type="Proteomes" id="UP001297580"/>
    </source>
</evidence>
<name>A0ABY9QCZ8_GEOTD</name>
<dbReference type="EMBL" id="CP133461">
    <property type="protein sequence ID" value="WMV76780.1"/>
    <property type="molecule type" value="Genomic_DNA"/>
</dbReference>
<dbReference type="Proteomes" id="UP001297580">
    <property type="component" value="Chromosome"/>
</dbReference>
<reference evidence="1 2" key="1">
    <citation type="submission" date="2023-08" db="EMBL/GenBank/DDBJ databases">
        <title>Complete genome sequence of Geobacillus thermodenitrificans K1041, a genetically tractable strain representative of the genus Geobacillus.</title>
        <authorList>
            <person name="Kani S."/>
            <person name="Suzuki H."/>
        </authorList>
    </citation>
    <scope>NUCLEOTIDE SEQUENCE [LARGE SCALE GENOMIC DNA]</scope>
    <source>
        <strain evidence="1 2">K1041</strain>
    </source>
</reference>
<evidence type="ECO:0000313" key="1">
    <source>
        <dbReference type="EMBL" id="WMV76780.1"/>
    </source>
</evidence>
<proteinExistence type="predicted"/>
<accession>A0ABY9QCZ8</accession>
<dbReference type="GeneID" id="87621935"/>
<keyword evidence="2" id="KW-1185">Reference proteome</keyword>
<dbReference type="Pfam" id="PF14139">
    <property type="entry name" value="YpzG"/>
    <property type="match status" value="1"/>
</dbReference>
<dbReference type="InterPro" id="IPR025413">
    <property type="entry name" value="YpzG-like"/>
</dbReference>
<dbReference type="RefSeq" id="WP_008881564.1">
    <property type="nucleotide sequence ID" value="NZ_CP017690.1"/>
</dbReference>
<sequence length="53" mass="6381">MGHHRRKAFYDNLYSNPFPQPWANRKHAHAQVNGETRQPLNLIILERETRKRS</sequence>